<name>A0A8T0IRE9_CERPU</name>
<proteinExistence type="predicted"/>
<keyword evidence="2" id="KW-1185">Reference proteome</keyword>
<comment type="caution">
    <text evidence="1">The sequence shown here is derived from an EMBL/GenBank/DDBJ whole genome shotgun (WGS) entry which is preliminary data.</text>
</comment>
<organism evidence="1 2">
    <name type="scientific">Ceratodon purpureus</name>
    <name type="common">Fire moss</name>
    <name type="synonym">Dicranum purpureum</name>
    <dbReference type="NCBI Taxonomy" id="3225"/>
    <lineage>
        <taxon>Eukaryota</taxon>
        <taxon>Viridiplantae</taxon>
        <taxon>Streptophyta</taxon>
        <taxon>Embryophyta</taxon>
        <taxon>Bryophyta</taxon>
        <taxon>Bryophytina</taxon>
        <taxon>Bryopsida</taxon>
        <taxon>Dicranidae</taxon>
        <taxon>Pseudoditrichales</taxon>
        <taxon>Ditrichaceae</taxon>
        <taxon>Ceratodon</taxon>
    </lineage>
</organism>
<protein>
    <submittedName>
        <fullName evidence="1">Uncharacterized protein</fullName>
    </submittedName>
</protein>
<dbReference type="AlphaFoldDB" id="A0A8T0IRE9"/>
<dbReference type="Proteomes" id="UP000822688">
    <property type="component" value="Chromosome 2"/>
</dbReference>
<evidence type="ECO:0000313" key="2">
    <source>
        <dbReference type="Proteomes" id="UP000822688"/>
    </source>
</evidence>
<sequence length="112" mass="12650">MCIPHLHIHEHFLANCPVDIVGEATRVSLLNSLAPPQQRCALAPKEVSELPWLQVVEVGKTFTSPWKRQPKQVIPLKQSTKNVQFLPPSPLLTPPFQQDSVRIGKRRRGCWG</sequence>
<accession>A0A8T0IRE9</accession>
<dbReference type="EMBL" id="CM026422">
    <property type="protein sequence ID" value="KAG0585732.1"/>
    <property type="molecule type" value="Genomic_DNA"/>
</dbReference>
<gene>
    <name evidence="1" type="ORF">KC19_2G033900</name>
</gene>
<reference evidence="1" key="1">
    <citation type="submission" date="2020-06" db="EMBL/GenBank/DDBJ databases">
        <title>WGS assembly of Ceratodon purpureus strain R40.</title>
        <authorList>
            <person name="Carey S.B."/>
            <person name="Jenkins J."/>
            <person name="Shu S."/>
            <person name="Lovell J.T."/>
            <person name="Sreedasyam A."/>
            <person name="Maumus F."/>
            <person name="Tiley G.P."/>
            <person name="Fernandez-Pozo N."/>
            <person name="Barry K."/>
            <person name="Chen C."/>
            <person name="Wang M."/>
            <person name="Lipzen A."/>
            <person name="Daum C."/>
            <person name="Saski C.A."/>
            <person name="Payton A.C."/>
            <person name="Mcbreen J.C."/>
            <person name="Conrad R.E."/>
            <person name="Kollar L.M."/>
            <person name="Olsson S."/>
            <person name="Huttunen S."/>
            <person name="Landis J.B."/>
            <person name="Wickett N.J."/>
            <person name="Johnson M.G."/>
            <person name="Rensing S.A."/>
            <person name="Grimwood J."/>
            <person name="Schmutz J."/>
            <person name="Mcdaniel S.F."/>
        </authorList>
    </citation>
    <scope>NUCLEOTIDE SEQUENCE</scope>
    <source>
        <strain evidence="1">R40</strain>
    </source>
</reference>
<evidence type="ECO:0000313" key="1">
    <source>
        <dbReference type="EMBL" id="KAG0585732.1"/>
    </source>
</evidence>